<dbReference type="PaxDb" id="4565-Traes_7BL_A6732AAAA.1"/>
<keyword evidence="2" id="KW-1185">Reference proteome</keyword>
<dbReference type="Gramene" id="TraesNOR7B03G04248860.1">
    <property type="protein sequence ID" value="TraesNOR7B03G04248860.1"/>
    <property type="gene ID" value="TraesNOR7B03G04248860"/>
</dbReference>
<dbReference type="OMA" id="WNREIDT"/>
<dbReference type="Gramene" id="TraesSYM7B03G04251570.1">
    <property type="protein sequence ID" value="TraesSYM7B03G04251570.1"/>
    <property type="gene ID" value="TraesSYM7B03G04251570"/>
</dbReference>
<dbReference type="Gramene" id="TraesJUL7B03G04241570.1">
    <property type="protein sequence ID" value="TraesJUL7B03G04241570.1"/>
    <property type="gene ID" value="TraesJUL7B03G04241570"/>
</dbReference>
<proteinExistence type="predicted"/>
<dbReference type="SMR" id="A0A3B6SHU8"/>
<dbReference type="Gramene" id="TraesCLE_scaffold_015139_01G000100.1">
    <property type="protein sequence ID" value="TraesCLE_scaffold_015139_01G000100.1"/>
    <property type="gene ID" value="TraesCLE_scaffold_015139_01G000100"/>
</dbReference>
<dbReference type="GeneID" id="123156739"/>
<dbReference type="EnsemblPlants" id="TraesCS7B02G331700.1">
    <property type="protein sequence ID" value="TraesCS7B02G331700.1"/>
    <property type="gene ID" value="TraesCS7B02G331700"/>
</dbReference>
<dbReference type="Gramene" id="TraesJAG7B03G04184900.1">
    <property type="protein sequence ID" value="TraesJAG7B03G04184900.1"/>
    <property type="gene ID" value="TraesJAG7B03G04184900"/>
</dbReference>
<gene>
    <name evidence="1" type="primary">LOC123156739</name>
</gene>
<protein>
    <submittedName>
        <fullName evidence="1">Uncharacterized protein</fullName>
    </submittedName>
</protein>
<dbReference type="Gramene" id="TraesCAD_scaffold_027104_01G000100.1">
    <property type="protein sequence ID" value="TraesCAD_scaffold_027104_01G000100.1"/>
    <property type="gene ID" value="TraesCAD_scaffold_027104_01G000100"/>
</dbReference>
<sequence>MDHQQLPAPLPAPAVRVIGIDDFFKAFDLVKITGLPIPDDAPEVEGTTWDFTKADSTGNDHWDWIKRQCYNKSNELSNNRRDILPLLKNKRAHRREIARLGSQLKDLEQGLRAKILDFDQFVLGGFTFPSHFDHFPALKEKGKKKK</sequence>
<dbReference type="Gramene" id="TraesCS7B02G331700.1">
    <property type="protein sequence ID" value="TraesCS7B02G331700.1"/>
    <property type="gene ID" value="TraesCS7B02G331700"/>
</dbReference>
<reference evidence="1" key="1">
    <citation type="submission" date="2018-08" db="EMBL/GenBank/DDBJ databases">
        <authorList>
            <person name="Rossello M."/>
        </authorList>
    </citation>
    <scope>NUCLEOTIDE SEQUENCE [LARGE SCALE GENOMIC DNA]</scope>
    <source>
        <strain evidence="1">cv. Chinese Spring</strain>
    </source>
</reference>
<dbReference type="RefSeq" id="XP_044430847.1">
    <property type="nucleotide sequence ID" value="XM_044574912.1"/>
</dbReference>
<name>A0A3B6SHU8_WHEAT</name>
<dbReference type="OrthoDB" id="10563701at2759"/>
<organism evidence="1">
    <name type="scientific">Triticum aestivum</name>
    <name type="common">Wheat</name>
    <dbReference type="NCBI Taxonomy" id="4565"/>
    <lineage>
        <taxon>Eukaryota</taxon>
        <taxon>Viridiplantae</taxon>
        <taxon>Streptophyta</taxon>
        <taxon>Embryophyta</taxon>
        <taxon>Tracheophyta</taxon>
        <taxon>Spermatophyta</taxon>
        <taxon>Magnoliopsida</taxon>
        <taxon>Liliopsida</taxon>
        <taxon>Poales</taxon>
        <taxon>Poaceae</taxon>
        <taxon>BOP clade</taxon>
        <taxon>Pooideae</taxon>
        <taxon>Triticodae</taxon>
        <taxon>Triticeae</taxon>
        <taxon>Triticinae</taxon>
        <taxon>Triticum</taxon>
    </lineage>
</organism>
<dbReference type="Gramene" id="TraesCS7B03G0891600.1">
    <property type="protein sequence ID" value="TraesCS7B03G0891600.1.CDS"/>
    <property type="gene ID" value="TraesCS7B03G0891600"/>
</dbReference>
<dbReference type="Gramene" id="TraesROB_scaffold_002712_01G000600.1">
    <property type="protein sequence ID" value="TraesROB_scaffold_002712_01G000600.1"/>
    <property type="gene ID" value="TraesROB_scaffold_002712_01G000600"/>
</dbReference>
<evidence type="ECO:0000313" key="2">
    <source>
        <dbReference type="Proteomes" id="UP000019116"/>
    </source>
</evidence>
<reference evidence="1" key="2">
    <citation type="submission" date="2018-10" db="UniProtKB">
        <authorList>
            <consortium name="EnsemblPlants"/>
        </authorList>
    </citation>
    <scope>IDENTIFICATION</scope>
</reference>
<evidence type="ECO:0000313" key="1">
    <source>
        <dbReference type="EnsemblPlants" id="TraesCS7B02G331700.1"/>
    </source>
</evidence>
<dbReference type="Proteomes" id="UP000019116">
    <property type="component" value="Chromosome 7B"/>
</dbReference>
<dbReference type="AlphaFoldDB" id="A0A3B6SHU8"/>
<dbReference type="Gramene" id="TraesRN7B0100902800.1">
    <property type="protein sequence ID" value="TraesRN7B0100902800.1"/>
    <property type="gene ID" value="TraesRN7B0100902800"/>
</dbReference>
<dbReference type="Gramene" id="TraesLAC7B03G04147170.1">
    <property type="protein sequence ID" value="TraesLAC7B03G04147170.1"/>
    <property type="gene ID" value="TraesLAC7B03G04147170"/>
</dbReference>
<accession>A0A3B6SHU8</accession>
<dbReference type="Gramene" id="TraesARI7B03G04089160.1">
    <property type="protein sequence ID" value="TraesARI7B03G04089160.1"/>
    <property type="gene ID" value="TraesARI7B03G04089160"/>
</dbReference>